<dbReference type="EMBL" id="NXLQ01000026">
    <property type="protein sequence ID" value="RDU63112.1"/>
    <property type="molecule type" value="Genomic_DNA"/>
</dbReference>
<protein>
    <submittedName>
        <fullName evidence="2">DUF485 domain-containing protein</fullName>
    </submittedName>
</protein>
<proteinExistence type="predicted"/>
<keyword evidence="1" id="KW-0472">Membrane</keyword>
<evidence type="ECO:0000313" key="2">
    <source>
        <dbReference type="EMBL" id="RDU63112.1"/>
    </source>
</evidence>
<evidence type="ECO:0000313" key="3">
    <source>
        <dbReference type="Proteomes" id="UP000256379"/>
    </source>
</evidence>
<dbReference type="GO" id="GO:0005886">
    <property type="term" value="C:plasma membrane"/>
    <property type="evidence" value="ECO:0007669"/>
    <property type="project" value="TreeGrafter"/>
</dbReference>
<feature type="transmembrane region" description="Helical" evidence="1">
    <location>
        <begin position="21"/>
        <end position="43"/>
    </location>
</feature>
<dbReference type="Pfam" id="PF04341">
    <property type="entry name" value="DUF485"/>
    <property type="match status" value="1"/>
</dbReference>
<evidence type="ECO:0000256" key="1">
    <source>
        <dbReference type="SAM" id="Phobius"/>
    </source>
</evidence>
<name>A0A3D8ID92_9HELI</name>
<accession>A0A3D8ID92</accession>
<gene>
    <name evidence="2" type="ORF">CQA53_08825</name>
</gene>
<dbReference type="OrthoDB" id="5360525at2"/>
<comment type="caution">
    <text evidence="2">The sequence shown here is derived from an EMBL/GenBank/DDBJ whole genome shotgun (WGS) entry which is preliminary data.</text>
</comment>
<dbReference type="AlphaFoldDB" id="A0A3D8ID92"/>
<organism evidence="2 3">
    <name type="scientific">Helicobacter didelphidarum</name>
    <dbReference type="NCBI Taxonomy" id="2040648"/>
    <lineage>
        <taxon>Bacteria</taxon>
        <taxon>Pseudomonadati</taxon>
        <taxon>Campylobacterota</taxon>
        <taxon>Epsilonproteobacteria</taxon>
        <taxon>Campylobacterales</taxon>
        <taxon>Helicobacteraceae</taxon>
        <taxon>Helicobacter</taxon>
    </lineage>
</organism>
<dbReference type="InterPro" id="IPR052959">
    <property type="entry name" value="Inner_membrane_assoc"/>
</dbReference>
<keyword evidence="1" id="KW-1133">Transmembrane helix</keyword>
<sequence length="111" mass="12680">MDYTKLKNTRFMKFIKLRDRIGFALALIVLIVYYVFLIAVGAFPEILGYMVGPSSVSLGLLIGLFIICLCIALTGLYTFMANKFFDKELESSLRELREKKILKDDKIGDEQ</sequence>
<dbReference type="Proteomes" id="UP000256379">
    <property type="component" value="Unassembled WGS sequence"/>
</dbReference>
<reference evidence="2 3" key="1">
    <citation type="submission" date="2018-04" db="EMBL/GenBank/DDBJ databases">
        <title>Novel Campyloabacter and Helicobacter Species and Strains.</title>
        <authorList>
            <person name="Mannion A.J."/>
            <person name="Shen Z."/>
            <person name="Fox J.G."/>
        </authorList>
    </citation>
    <scope>NUCLEOTIDE SEQUENCE [LARGE SCALE GENOMIC DNA]</scope>
    <source>
        <strain evidence="2 3">MIT 17-337</strain>
    </source>
</reference>
<dbReference type="InterPro" id="IPR007436">
    <property type="entry name" value="DUF485"/>
</dbReference>
<dbReference type="PANTHER" id="PTHR38598">
    <property type="entry name" value="INNER MEMBRANE PROTEIN YJCH"/>
    <property type="match status" value="1"/>
</dbReference>
<feature type="transmembrane region" description="Helical" evidence="1">
    <location>
        <begin position="55"/>
        <end position="79"/>
    </location>
</feature>
<dbReference type="PANTHER" id="PTHR38598:SF1">
    <property type="entry name" value="INNER MEMBRANE PROTEIN YJCH"/>
    <property type="match status" value="1"/>
</dbReference>
<keyword evidence="3" id="KW-1185">Reference proteome</keyword>
<keyword evidence="1" id="KW-0812">Transmembrane</keyword>
<dbReference type="RefSeq" id="WP_115543635.1">
    <property type="nucleotide sequence ID" value="NZ_NXLQ01000026.1"/>
</dbReference>